<keyword evidence="2" id="KW-1185">Reference proteome</keyword>
<evidence type="ECO:0000313" key="1">
    <source>
        <dbReference type="EMBL" id="CAK41618.1"/>
    </source>
</evidence>
<evidence type="ECO:0000313" key="2">
    <source>
        <dbReference type="Proteomes" id="UP000006706"/>
    </source>
</evidence>
<dbReference type="HOGENOM" id="CLU_3423256_0_0_1"/>
<dbReference type="Proteomes" id="UP000006706">
    <property type="component" value="Chromosome 2L"/>
</dbReference>
<name>A2R1R8_ASPNC</name>
<reference evidence="1 2" key="1">
    <citation type="journal article" date="2007" name="Nat. Biotechnol.">
        <title>Genome sequencing and analysis of the versatile cell factory Aspergillus niger CBS 513.88.</title>
        <authorList>
            <person name="Pel H.J."/>
            <person name="de Winde J.H."/>
            <person name="Archer D.B."/>
            <person name="Dyer P.S."/>
            <person name="Hofmann G."/>
            <person name="Schaap P.J."/>
            <person name="Turner G."/>
            <person name="de Vries R.P."/>
            <person name="Albang R."/>
            <person name="Albermann K."/>
            <person name="Andersen M.R."/>
            <person name="Bendtsen J.D."/>
            <person name="Benen J.A."/>
            <person name="van den Berg M."/>
            <person name="Breestraat S."/>
            <person name="Caddick M.X."/>
            <person name="Contreras R."/>
            <person name="Cornell M."/>
            <person name="Coutinho P.M."/>
            <person name="Danchin E.G."/>
            <person name="Debets A.J."/>
            <person name="Dekker P."/>
            <person name="van Dijck P.W."/>
            <person name="van Dijk A."/>
            <person name="Dijkhuizen L."/>
            <person name="Driessen A.J."/>
            <person name="d'Enfert C."/>
            <person name="Geysens S."/>
            <person name="Goosen C."/>
            <person name="Groot G.S."/>
            <person name="de Groot P.W."/>
            <person name="Guillemette T."/>
            <person name="Henrissat B."/>
            <person name="Herweijer M."/>
            <person name="van den Hombergh J.P."/>
            <person name="van den Hondel C.A."/>
            <person name="van der Heijden R.T."/>
            <person name="van der Kaaij R.M."/>
            <person name="Klis F.M."/>
            <person name="Kools H.J."/>
            <person name="Kubicek C.P."/>
            <person name="van Kuyk P.A."/>
            <person name="Lauber J."/>
            <person name="Lu X."/>
            <person name="van der Maarel M.J."/>
            <person name="Meulenberg R."/>
            <person name="Menke H."/>
            <person name="Mortimer M.A."/>
            <person name="Nielsen J."/>
            <person name="Oliver S.G."/>
            <person name="Olsthoorn M."/>
            <person name="Pal K."/>
            <person name="van Peij N.N."/>
            <person name="Ram A.F."/>
            <person name="Rinas U."/>
            <person name="Roubos J.A."/>
            <person name="Sagt C.M."/>
            <person name="Schmoll M."/>
            <person name="Sun J."/>
            <person name="Ussery D."/>
            <person name="Varga J."/>
            <person name="Vervecken W."/>
            <person name="van de Vondervoort P.J."/>
            <person name="Wedler H."/>
            <person name="Wosten H.A."/>
            <person name="Zeng A.P."/>
            <person name="van Ooyen A.J."/>
            <person name="Visser J."/>
            <person name="Stam H."/>
        </authorList>
    </citation>
    <scope>NUCLEOTIDE SEQUENCE [LARGE SCALE GENOMIC DNA]</scope>
    <source>
        <strain evidence="2">CBS 513.88 / FGSC A1513 / ATCC MYA-4892</strain>
    </source>
</reference>
<sequence>MPLMIFTARAGAIWNGTVNYPIV</sequence>
<organism evidence="1 2">
    <name type="scientific">Aspergillus niger (strain ATCC MYA-4892 / CBS 513.88 / FGSC A1513)</name>
    <dbReference type="NCBI Taxonomy" id="425011"/>
    <lineage>
        <taxon>Eukaryota</taxon>
        <taxon>Fungi</taxon>
        <taxon>Dikarya</taxon>
        <taxon>Ascomycota</taxon>
        <taxon>Pezizomycotina</taxon>
        <taxon>Eurotiomycetes</taxon>
        <taxon>Eurotiomycetidae</taxon>
        <taxon>Eurotiales</taxon>
        <taxon>Aspergillaceae</taxon>
        <taxon>Aspergillus</taxon>
        <taxon>Aspergillus subgen. Circumdati</taxon>
    </lineage>
</organism>
<gene>
    <name evidence="1" type="ORF">An13g02190</name>
</gene>
<dbReference type="AlphaFoldDB" id="A2R1R8"/>
<proteinExistence type="predicted"/>
<protein>
    <submittedName>
        <fullName evidence="1">Contig An13c0070, genomic contig</fullName>
    </submittedName>
</protein>
<accession>A2R1R8</accession>
<dbReference type="VEuPathDB" id="FungiDB:An13g02190"/>
<dbReference type="EMBL" id="AM270301">
    <property type="protein sequence ID" value="CAK41618.1"/>
    <property type="molecule type" value="Genomic_DNA"/>
</dbReference>